<accession>F0WCG2</accession>
<evidence type="ECO:0000256" key="1">
    <source>
        <dbReference type="SAM" id="MobiDB-lite"/>
    </source>
</evidence>
<proteinExistence type="predicted"/>
<reference evidence="2" key="1">
    <citation type="journal article" date="2011" name="PLoS Biol.">
        <title>Gene gain and loss during evolution of obligate parasitism in the white rust pathogen of Arabidopsis thaliana.</title>
        <authorList>
            <person name="Kemen E."/>
            <person name="Gardiner A."/>
            <person name="Schultz-Larsen T."/>
            <person name="Kemen A.C."/>
            <person name="Balmuth A.L."/>
            <person name="Robert-Seilaniantz A."/>
            <person name="Bailey K."/>
            <person name="Holub E."/>
            <person name="Studholme D.J."/>
            <person name="Maclean D."/>
            <person name="Jones J.D."/>
        </authorList>
    </citation>
    <scope>NUCLEOTIDE SEQUENCE</scope>
</reference>
<feature type="region of interest" description="Disordered" evidence="1">
    <location>
        <begin position="48"/>
        <end position="75"/>
    </location>
</feature>
<name>F0WCG2_9STRA</name>
<sequence>MNIHPKESHMSDFTAKTKSQSPVPEEPILSRKKQYRQRIVSKLQLKSTCRSPLRSKRAQDLDGAESTSSGFRQRSRDLMSVLSKPKSAFPSPCASPRLKQAFWCTTRKSPIHKGESISVIQTDKLNDAISLRVTSPLSVHTNSLSKRAVSRRSVIGIGPWRDSFNGDVPYYADELNTIASYNSTHTINTQSNRPVTFIGDLSPDARTICSIEPNHKRIAQLYIRQYIRQFQFAIYSTKWAPYFLQIIKNGHKLHPYYWNEAISLQFVVLAYVQREVLDRNSTRQRERQHIHKQMVDYQLAIQCISGIRVLKYGRKGRPHVTQLFLSSGGHGLKWMSKRRPKEGRASDNTSKHIRGRKLRKQIAFSSIRSIESTASTQILARALQKGTLESQDVACTLSIIAEHRTLDIATNTTEEREWLLKSLLFLMEWSQTHAERAAKQVESNIIQRMSIIPVWKHGRKGKAHKTKLYVNRFGEVSWLGRSNEVVRINEIKAIRLGSSTDVFTRSIATRRFLSHADINPSRCFSLITKARTLDLETQSEAIRDWFVVAFRYLIEKVQEKTMEMKLERAEKQARILRHLSVAHQKLANHSMLSARNNMRLKSSKDEISKSLEYSREERSKPIYADTSKTSLSGIAA</sequence>
<feature type="region of interest" description="Disordered" evidence="1">
    <location>
        <begin position="336"/>
        <end position="355"/>
    </location>
</feature>
<dbReference type="AlphaFoldDB" id="F0WCG2"/>
<dbReference type="EMBL" id="FR824103">
    <property type="protein sequence ID" value="CCA18877.1"/>
    <property type="molecule type" value="Genomic_DNA"/>
</dbReference>
<feature type="compositionally biased region" description="Basic and acidic residues" evidence="1">
    <location>
        <begin position="610"/>
        <end position="620"/>
    </location>
</feature>
<feature type="compositionally biased region" description="Polar residues" evidence="1">
    <location>
        <begin position="626"/>
        <end position="636"/>
    </location>
</feature>
<gene>
    <name evidence="2" type="primary">AlNc14C58G4342</name>
    <name evidence="2" type="ORF">ALNC14_050200</name>
</gene>
<feature type="region of interest" description="Disordered" evidence="1">
    <location>
        <begin position="1"/>
        <end position="34"/>
    </location>
</feature>
<organism evidence="2">
    <name type="scientific">Albugo laibachii Nc14</name>
    <dbReference type="NCBI Taxonomy" id="890382"/>
    <lineage>
        <taxon>Eukaryota</taxon>
        <taxon>Sar</taxon>
        <taxon>Stramenopiles</taxon>
        <taxon>Oomycota</taxon>
        <taxon>Peronosporomycetes</taxon>
        <taxon>Albuginales</taxon>
        <taxon>Albuginaceae</taxon>
        <taxon>Albugo</taxon>
    </lineage>
</organism>
<feature type="region of interest" description="Disordered" evidence="1">
    <location>
        <begin position="610"/>
        <end position="636"/>
    </location>
</feature>
<reference evidence="2" key="2">
    <citation type="submission" date="2011-02" db="EMBL/GenBank/DDBJ databases">
        <authorList>
            <person name="MacLean D."/>
        </authorList>
    </citation>
    <scope>NUCLEOTIDE SEQUENCE</scope>
</reference>
<feature type="compositionally biased region" description="Basic and acidic residues" evidence="1">
    <location>
        <begin position="1"/>
        <end position="10"/>
    </location>
</feature>
<dbReference type="HOGENOM" id="CLU_430493_0_0_1"/>
<evidence type="ECO:0000313" key="2">
    <source>
        <dbReference type="EMBL" id="CCA18877.1"/>
    </source>
</evidence>
<protein>
    <submittedName>
        <fullName evidence="2">Uncharacterized protein AlNc14C58G4342</fullName>
    </submittedName>
</protein>
<dbReference type="InterPro" id="IPR011993">
    <property type="entry name" value="PH-like_dom_sf"/>
</dbReference>
<dbReference type="Gene3D" id="2.30.29.30">
    <property type="entry name" value="Pleckstrin-homology domain (PH domain)/Phosphotyrosine-binding domain (PTB)"/>
    <property type="match status" value="2"/>
</dbReference>